<dbReference type="PROSITE" id="PS51352">
    <property type="entry name" value="THIOREDOXIN_2"/>
    <property type="match status" value="2"/>
</dbReference>
<organism evidence="13 14">
    <name type="scientific">Leptobrachium leishanense</name>
    <name type="common">Leishan spiny toad</name>
    <dbReference type="NCBI Taxonomy" id="445787"/>
    <lineage>
        <taxon>Eukaryota</taxon>
        <taxon>Metazoa</taxon>
        <taxon>Chordata</taxon>
        <taxon>Craniata</taxon>
        <taxon>Vertebrata</taxon>
        <taxon>Euteleostomi</taxon>
        <taxon>Amphibia</taxon>
        <taxon>Batrachia</taxon>
        <taxon>Anura</taxon>
        <taxon>Pelobatoidea</taxon>
        <taxon>Megophryidae</taxon>
        <taxon>Leptobrachium</taxon>
    </lineage>
</organism>
<dbReference type="CDD" id="cd02995">
    <property type="entry name" value="PDI_a_PDI_a'_C"/>
    <property type="match status" value="1"/>
</dbReference>
<feature type="chain" id="PRO_5034164605" description="protein disulfide-isomerase" evidence="11">
    <location>
        <begin position="23"/>
        <end position="500"/>
    </location>
</feature>
<dbReference type="FunFam" id="3.40.30.10:FF:000054">
    <property type="entry name" value="Disulfide-isomerase A3"/>
    <property type="match status" value="1"/>
</dbReference>
<dbReference type="GO" id="GO:0003756">
    <property type="term" value="F:protein disulfide isomerase activity"/>
    <property type="evidence" value="ECO:0007669"/>
    <property type="project" value="UniProtKB-EC"/>
</dbReference>
<dbReference type="InterPro" id="IPR036249">
    <property type="entry name" value="Thioredoxin-like_sf"/>
</dbReference>
<comment type="subcellular location">
    <subcellularLocation>
        <location evidence="2">Endoplasmic reticulum lumen</location>
    </subcellularLocation>
</comment>
<dbReference type="GO" id="GO:0009986">
    <property type="term" value="C:cell surface"/>
    <property type="evidence" value="ECO:0007669"/>
    <property type="project" value="TreeGrafter"/>
</dbReference>
<dbReference type="Gene3D" id="3.40.30.10">
    <property type="entry name" value="Glutaredoxin"/>
    <property type="match status" value="4"/>
</dbReference>
<dbReference type="SUPFAM" id="SSF52833">
    <property type="entry name" value="Thioredoxin-like"/>
    <property type="match status" value="4"/>
</dbReference>
<dbReference type="GO" id="GO:0034976">
    <property type="term" value="P:response to endoplasmic reticulum stress"/>
    <property type="evidence" value="ECO:0007669"/>
    <property type="project" value="TreeGrafter"/>
</dbReference>
<feature type="disulfide bond" description="Redox-active" evidence="10">
    <location>
        <begin position="57"/>
        <end position="60"/>
    </location>
</feature>
<proteinExistence type="inferred from homology"/>
<dbReference type="AlphaFoldDB" id="A0A8C5PKU4"/>
<keyword evidence="5 11" id="KW-0732">Signal</keyword>
<keyword evidence="10" id="KW-1015">Disulfide bond</keyword>
<dbReference type="Pfam" id="PF00085">
    <property type="entry name" value="Thioredoxin"/>
    <property type="match status" value="2"/>
</dbReference>
<evidence type="ECO:0000256" key="10">
    <source>
        <dbReference type="PIRSR" id="PIRSR605792-51"/>
    </source>
</evidence>
<evidence type="ECO:0000256" key="11">
    <source>
        <dbReference type="SAM" id="SignalP"/>
    </source>
</evidence>
<keyword evidence="9 10" id="KW-0676">Redox-active center</keyword>
<dbReference type="GO" id="GO:0005788">
    <property type="term" value="C:endoplasmic reticulum lumen"/>
    <property type="evidence" value="ECO:0007669"/>
    <property type="project" value="UniProtKB-SubCell"/>
</dbReference>
<dbReference type="Pfam" id="PF13848">
    <property type="entry name" value="Thioredoxin_6"/>
    <property type="match status" value="1"/>
</dbReference>
<accession>A0A8C5PKU4</accession>
<dbReference type="CDD" id="cd03073">
    <property type="entry name" value="PDI_b'_ERp72_ERp57"/>
    <property type="match status" value="1"/>
</dbReference>
<feature type="domain" description="Thioredoxin" evidence="12">
    <location>
        <begin position="19"/>
        <end position="133"/>
    </location>
</feature>
<dbReference type="InterPro" id="IPR005792">
    <property type="entry name" value="Prot_disulphide_isomerase"/>
</dbReference>
<comment type="similarity">
    <text evidence="3">Belongs to the protein disulfide isomerase family.</text>
</comment>
<evidence type="ECO:0000313" key="14">
    <source>
        <dbReference type="Proteomes" id="UP000694569"/>
    </source>
</evidence>
<reference evidence="13" key="1">
    <citation type="submission" date="2025-08" db="UniProtKB">
        <authorList>
            <consortium name="Ensembl"/>
        </authorList>
    </citation>
    <scope>IDENTIFICATION</scope>
</reference>
<protein>
    <recommendedName>
        <fullName evidence="4">protein disulfide-isomerase</fullName>
        <ecNumber evidence="4">5.3.4.1</ecNumber>
    </recommendedName>
</protein>
<evidence type="ECO:0000256" key="7">
    <source>
        <dbReference type="ARBA" id="ARBA00022824"/>
    </source>
</evidence>
<dbReference type="Ensembl" id="ENSLLET00000025196.1">
    <property type="protein sequence ID" value="ENSLLEP00000024272.1"/>
    <property type="gene ID" value="ENSLLEG00000015445.1"/>
</dbReference>
<evidence type="ECO:0000256" key="4">
    <source>
        <dbReference type="ARBA" id="ARBA00012723"/>
    </source>
</evidence>
<dbReference type="GO" id="GO:0006457">
    <property type="term" value="P:protein folding"/>
    <property type="evidence" value="ECO:0007669"/>
    <property type="project" value="TreeGrafter"/>
</dbReference>
<evidence type="ECO:0000256" key="3">
    <source>
        <dbReference type="ARBA" id="ARBA00006347"/>
    </source>
</evidence>
<evidence type="ECO:0000256" key="5">
    <source>
        <dbReference type="ARBA" id="ARBA00022729"/>
    </source>
</evidence>
<evidence type="ECO:0000259" key="12">
    <source>
        <dbReference type="PROSITE" id="PS51352"/>
    </source>
</evidence>
<evidence type="ECO:0000256" key="2">
    <source>
        <dbReference type="ARBA" id="ARBA00004319"/>
    </source>
</evidence>
<evidence type="ECO:0000256" key="6">
    <source>
        <dbReference type="ARBA" id="ARBA00022737"/>
    </source>
</evidence>
<comment type="catalytic activity">
    <reaction evidence="1">
        <text>Catalyzes the rearrangement of -S-S- bonds in proteins.</text>
        <dbReference type="EC" id="5.3.4.1"/>
    </reaction>
</comment>
<dbReference type="EC" id="5.3.4.1" evidence="4"/>
<feature type="disulfide bond" description="Redox-active" evidence="10">
    <location>
        <begin position="404"/>
        <end position="407"/>
    </location>
</feature>
<dbReference type="OrthoDB" id="427280at2759"/>
<evidence type="ECO:0000256" key="1">
    <source>
        <dbReference type="ARBA" id="ARBA00001182"/>
    </source>
</evidence>
<dbReference type="GeneTree" id="ENSGT00940000155425"/>
<dbReference type="FunFam" id="3.40.30.10:FF:000077">
    <property type="entry name" value="Protein disulfide-isomerase"/>
    <property type="match status" value="1"/>
</dbReference>
<keyword evidence="6" id="KW-0677">Repeat</keyword>
<keyword evidence="14" id="KW-1185">Reference proteome</keyword>
<dbReference type="InterPro" id="IPR017937">
    <property type="entry name" value="Thioredoxin_CS"/>
</dbReference>
<reference evidence="13" key="2">
    <citation type="submission" date="2025-09" db="UniProtKB">
        <authorList>
            <consortium name="Ensembl"/>
        </authorList>
    </citation>
    <scope>IDENTIFICATION</scope>
</reference>
<dbReference type="InterPro" id="IPR013766">
    <property type="entry name" value="Thioredoxin_domain"/>
</dbReference>
<feature type="domain" description="Thioredoxin" evidence="12">
    <location>
        <begin position="341"/>
        <end position="483"/>
    </location>
</feature>
<evidence type="ECO:0000256" key="8">
    <source>
        <dbReference type="ARBA" id="ARBA00023235"/>
    </source>
</evidence>
<name>A0A8C5PKU4_9ANUR</name>
<evidence type="ECO:0000313" key="13">
    <source>
        <dbReference type="Ensembl" id="ENSLLEP00000024272.1"/>
    </source>
</evidence>
<dbReference type="PANTHER" id="PTHR18929:SF45">
    <property type="entry name" value="PROTEIN DISULFIDE-ISOMERASE"/>
    <property type="match status" value="1"/>
</dbReference>
<evidence type="ECO:0000256" key="9">
    <source>
        <dbReference type="ARBA" id="ARBA00023284"/>
    </source>
</evidence>
<dbReference type="PROSITE" id="PS00194">
    <property type="entry name" value="THIOREDOXIN_1"/>
    <property type="match status" value="1"/>
</dbReference>
<keyword evidence="7" id="KW-0256">Endoplasmic reticulum</keyword>
<dbReference type="CDD" id="cd02961">
    <property type="entry name" value="PDI_a_family"/>
    <property type="match status" value="1"/>
</dbReference>
<sequence>MSCTLCTSLAVALLWLHPPVTLVTVPADRVPLLDGSTFQAQLCSQEMLAVMFIIPRCGECMRLTPEYEEAAIRLQGAGGLAKVDCSVTPQVCGQYSVARYPTLMTFRNGEQAGTYEGSYSAASIVRYIRKESNPNSHEIRSLEQLETFTKDADAGIVGFFEDRRNPNLPRFLRAERSLEIYRFAFTCVPDILDMFNIDKAGIVLFRPAHLQSKFENSTLRFSGSISVTQIKKFIQRNIFGLCPIMSLENRRTLRQKDLMTAFYNVDFKNNPRMTSYWRNRILMVVKKFHDAGEKLNCAIADRREFSFELSEYGIETMSGEAPAIVIRTTKGHKYVMREAFTRDGQALERFLSQYFSGKLRRYFRSQPIPPKNNSAVQVIVADNFNDIVNNQETDVMINFYAPWCAPCQTLDPEYKDLAEKLVHDPHLVIAKMDATSNDVPAPYEITGFPTIYFVPMESKHAPTLYKGDWHAKDILGFLQDESSHRLIIGSSGKQREKTEL</sequence>
<dbReference type="Proteomes" id="UP000694569">
    <property type="component" value="Unplaced"/>
</dbReference>
<dbReference type="PANTHER" id="PTHR18929">
    <property type="entry name" value="PROTEIN DISULFIDE ISOMERASE"/>
    <property type="match status" value="1"/>
</dbReference>
<dbReference type="NCBIfam" id="TIGR01130">
    <property type="entry name" value="ER_PDI_fam"/>
    <property type="match status" value="1"/>
</dbReference>
<feature type="signal peptide" evidence="11">
    <location>
        <begin position="1"/>
        <end position="22"/>
    </location>
</feature>
<keyword evidence="8" id="KW-0413">Isomerase</keyword>